<dbReference type="OrthoDB" id="5835829at2759"/>
<evidence type="ECO:0000313" key="2">
    <source>
        <dbReference type="Proteomes" id="UP000759131"/>
    </source>
</evidence>
<organism evidence="1">
    <name type="scientific">Medioppia subpectinata</name>
    <dbReference type="NCBI Taxonomy" id="1979941"/>
    <lineage>
        <taxon>Eukaryota</taxon>
        <taxon>Metazoa</taxon>
        <taxon>Ecdysozoa</taxon>
        <taxon>Arthropoda</taxon>
        <taxon>Chelicerata</taxon>
        <taxon>Arachnida</taxon>
        <taxon>Acari</taxon>
        <taxon>Acariformes</taxon>
        <taxon>Sarcoptiformes</taxon>
        <taxon>Oribatida</taxon>
        <taxon>Brachypylina</taxon>
        <taxon>Oppioidea</taxon>
        <taxon>Oppiidae</taxon>
        <taxon>Medioppia</taxon>
    </lineage>
</organism>
<name>A0A7R9QNX9_9ACAR</name>
<proteinExistence type="predicted"/>
<keyword evidence="2" id="KW-1185">Reference proteome</keyword>
<accession>A0A7R9QNX9</accession>
<gene>
    <name evidence="1" type="ORF">OSB1V03_LOCUS23538</name>
</gene>
<dbReference type="AlphaFoldDB" id="A0A7R9QNX9"/>
<dbReference type="Proteomes" id="UP000759131">
    <property type="component" value="Unassembled WGS sequence"/>
</dbReference>
<reference evidence="1" key="1">
    <citation type="submission" date="2020-11" db="EMBL/GenBank/DDBJ databases">
        <authorList>
            <person name="Tran Van P."/>
        </authorList>
    </citation>
    <scope>NUCLEOTIDE SEQUENCE</scope>
</reference>
<sequence>IAGHIALDREVETIVKQISVNLIVLDQHFPLPYVEGCGIPIVWVRSGNPLMLLDDERTPPAFSGLPITGNKSEWKRFRELRVNAEDREAWSRLNDYIISRGCAPINRDILFNPNIS</sequence>
<dbReference type="EMBL" id="CAJPIZ010059951">
    <property type="protein sequence ID" value="CAG2123593.1"/>
    <property type="molecule type" value="Genomic_DNA"/>
</dbReference>
<feature type="non-terminal residue" evidence="1">
    <location>
        <position position="1"/>
    </location>
</feature>
<feature type="non-terminal residue" evidence="1">
    <location>
        <position position="116"/>
    </location>
</feature>
<dbReference type="EMBL" id="OC914526">
    <property type="protein sequence ID" value="CAD7651802.1"/>
    <property type="molecule type" value="Genomic_DNA"/>
</dbReference>
<evidence type="ECO:0000313" key="1">
    <source>
        <dbReference type="EMBL" id="CAD7651802.1"/>
    </source>
</evidence>
<protein>
    <submittedName>
        <fullName evidence="1">Uncharacterized protein</fullName>
    </submittedName>
</protein>